<dbReference type="RefSeq" id="XP_040746068.1">
    <property type="nucleotide sequence ID" value="XM_040889644.1"/>
</dbReference>
<dbReference type="EMBL" id="MCFD01000002">
    <property type="protein sequence ID" value="ORX72728.1"/>
    <property type="molecule type" value="Genomic_DNA"/>
</dbReference>
<dbReference type="Proteomes" id="UP000193922">
    <property type="component" value="Unassembled WGS sequence"/>
</dbReference>
<dbReference type="GeneID" id="63806292"/>
<dbReference type="InterPro" id="IPR004033">
    <property type="entry name" value="UbiE/COQ5_MeTrFase"/>
</dbReference>
<evidence type="ECO:0000313" key="5">
    <source>
        <dbReference type="Proteomes" id="UP000193922"/>
    </source>
</evidence>
<dbReference type="Pfam" id="PF01209">
    <property type="entry name" value="Ubie_methyltran"/>
    <property type="match status" value="1"/>
</dbReference>
<dbReference type="InterPro" id="IPR029063">
    <property type="entry name" value="SAM-dependent_MTases_sf"/>
</dbReference>
<dbReference type="PANTHER" id="PTHR43591">
    <property type="entry name" value="METHYLTRANSFERASE"/>
    <property type="match status" value="1"/>
</dbReference>
<dbReference type="CDD" id="cd02440">
    <property type="entry name" value="AdoMet_MTases"/>
    <property type="match status" value="1"/>
</dbReference>
<dbReference type="Gene3D" id="3.40.50.150">
    <property type="entry name" value="Vaccinia Virus protein VP39"/>
    <property type="match status" value="1"/>
</dbReference>
<evidence type="ECO:0000256" key="2">
    <source>
        <dbReference type="ARBA" id="ARBA00022679"/>
    </source>
</evidence>
<dbReference type="GO" id="GO:0008168">
    <property type="term" value="F:methyltransferase activity"/>
    <property type="evidence" value="ECO:0007669"/>
    <property type="project" value="UniProtKB-KW"/>
</dbReference>
<dbReference type="AlphaFoldDB" id="A0A1Y1WHB3"/>
<evidence type="ECO:0000256" key="3">
    <source>
        <dbReference type="ARBA" id="ARBA00022691"/>
    </source>
</evidence>
<dbReference type="OrthoDB" id="10017101at2759"/>
<name>A0A1Y1WHB3_9FUNG</name>
<accession>A0A1Y1WHB3</accession>
<dbReference type="SUPFAM" id="SSF53335">
    <property type="entry name" value="S-adenosyl-L-methionine-dependent methyltransferases"/>
    <property type="match status" value="1"/>
</dbReference>
<dbReference type="PROSITE" id="PS51608">
    <property type="entry name" value="SAM_MT_UBIE"/>
    <property type="match status" value="1"/>
</dbReference>
<reference evidence="4 5" key="1">
    <citation type="submission" date="2016-07" db="EMBL/GenBank/DDBJ databases">
        <title>Pervasive Adenine N6-methylation of Active Genes in Fungi.</title>
        <authorList>
            <consortium name="DOE Joint Genome Institute"/>
            <person name="Mondo S.J."/>
            <person name="Dannebaum R.O."/>
            <person name="Kuo R.C."/>
            <person name="Labutti K."/>
            <person name="Haridas S."/>
            <person name="Kuo A."/>
            <person name="Salamov A."/>
            <person name="Ahrendt S.R."/>
            <person name="Lipzen A."/>
            <person name="Sullivan W."/>
            <person name="Andreopoulos W.B."/>
            <person name="Clum A."/>
            <person name="Lindquist E."/>
            <person name="Daum C."/>
            <person name="Ramamoorthy G.K."/>
            <person name="Gryganskyi A."/>
            <person name="Culley D."/>
            <person name="Magnuson J.K."/>
            <person name="James T.Y."/>
            <person name="O'Malley M.A."/>
            <person name="Stajich J.E."/>
            <person name="Spatafora J.W."/>
            <person name="Visel A."/>
            <person name="Grigoriev I.V."/>
        </authorList>
    </citation>
    <scope>NUCLEOTIDE SEQUENCE [LARGE SCALE GENOMIC DNA]</scope>
    <source>
        <strain evidence="4 5">ATCC 12442</strain>
    </source>
</reference>
<dbReference type="STRING" id="61395.A0A1Y1WHB3"/>
<proteinExistence type="predicted"/>
<keyword evidence="2 4" id="KW-0808">Transferase</keyword>
<keyword evidence="1 4" id="KW-0489">Methyltransferase</keyword>
<gene>
    <name evidence="4" type="ORF">DL89DRAFT_281447</name>
</gene>
<comment type="caution">
    <text evidence="4">The sequence shown here is derived from an EMBL/GenBank/DDBJ whole genome shotgun (WGS) entry which is preliminary data.</text>
</comment>
<evidence type="ECO:0000256" key="1">
    <source>
        <dbReference type="ARBA" id="ARBA00022603"/>
    </source>
</evidence>
<keyword evidence="5" id="KW-1185">Reference proteome</keyword>
<sequence>MDDTYTSLAQRYDAFHGSMPLNGAQRGKDQIMKMIKPRRGTLFLDMAGGTGDMSVSFLKYQASVNKDKESTAVVFDLNKEMLEVARRRLEDTGWSEQAKVVHGNAEDLSMFGDGSFDIYCCVFGLHNMPNHEKVLKEAFRVIKPGGRLVVGEINTGTRRVARALIRMLFVHVIFPIAYHRLSDSAMTDRLAKSALGFPAPE</sequence>
<keyword evidence="3" id="KW-0949">S-adenosyl-L-methionine</keyword>
<protein>
    <submittedName>
        <fullName evidence="4">S-adenosyl-L-methionine-dependent methyltransferase</fullName>
    </submittedName>
</protein>
<dbReference type="GO" id="GO:0032259">
    <property type="term" value="P:methylation"/>
    <property type="evidence" value="ECO:0007669"/>
    <property type="project" value="UniProtKB-KW"/>
</dbReference>
<dbReference type="PANTHER" id="PTHR43591:SF24">
    <property type="entry name" value="2-METHOXY-6-POLYPRENYL-1,4-BENZOQUINOL METHYLASE, MITOCHONDRIAL"/>
    <property type="match status" value="1"/>
</dbReference>
<organism evidence="4 5">
    <name type="scientific">Linderina pennispora</name>
    <dbReference type="NCBI Taxonomy" id="61395"/>
    <lineage>
        <taxon>Eukaryota</taxon>
        <taxon>Fungi</taxon>
        <taxon>Fungi incertae sedis</taxon>
        <taxon>Zoopagomycota</taxon>
        <taxon>Kickxellomycotina</taxon>
        <taxon>Kickxellomycetes</taxon>
        <taxon>Kickxellales</taxon>
        <taxon>Kickxellaceae</taxon>
        <taxon>Linderina</taxon>
    </lineage>
</organism>
<evidence type="ECO:0000313" key="4">
    <source>
        <dbReference type="EMBL" id="ORX72728.1"/>
    </source>
</evidence>